<dbReference type="GO" id="GO:0005886">
    <property type="term" value="C:plasma membrane"/>
    <property type="evidence" value="ECO:0007669"/>
    <property type="project" value="UniProtKB-SubCell"/>
</dbReference>
<feature type="transmembrane region" description="Helical" evidence="6">
    <location>
        <begin position="21"/>
        <end position="38"/>
    </location>
</feature>
<dbReference type="SUPFAM" id="SSF56281">
    <property type="entry name" value="Metallo-hydrolase/oxidoreductase"/>
    <property type="match status" value="1"/>
</dbReference>
<dbReference type="InterPro" id="IPR035681">
    <property type="entry name" value="ComA-like_MBL"/>
</dbReference>
<dbReference type="InterPro" id="IPR036866">
    <property type="entry name" value="RibonucZ/Hydroxyglut_hydro"/>
</dbReference>
<dbReference type="Pfam" id="PF13567">
    <property type="entry name" value="DUF4131"/>
    <property type="match status" value="1"/>
</dbReference>
<dbReference type="InterPro" id="IPR025405">
    <property type="entry name" value="DUF4131"/>
</dbReference>
<feature type="transmembrane region" description="Helical" evidence="6">
    <location>
        <begin position="280"/>
        <end position="304"/>
    </location>
</feature>
<feature type="transmembrane region" description="Helical" evidence="6">
    <location>
        <begin position="420"/>
        <end position="443"/>
    </location>
</feature>
<evidence type="ECO:0000259" key="7">
    <source>
        <dbReference type="SMART" id="SM00849"/>
    </source>
</evidence>
<feature type="transmembrane region" description="Helical" evidence="6">
    <location>
        <begin position="367"/>
        <end position="385"/>
    </location>
</feature>
<keyword evidence="4 6" id="KW-1133">Transmembrane helix</keyword>
<dbReference type="Pfam" id="PF00753">
    <property type="entry name" value="Lactamase_B"/>
    <property type="match status" value="1"/>
</dbReference>
<keyword evidence="2" id="KW-1003">Cell membrane</keyword>
<dbReference type="InterPro" id="IPR004477">
    <property type="entry name" value="ComEC_N"/>
</dbReference>
<dbReference type="RefSeq" id="WP_071648867.1">
    <property type="nucleotide sequence ID" value="NZ_CP017962.1"/>
</dbReference>
<evidence type="ECO:0000313" key="9">
    <source>
        <dbReference type="Proteomes" id="UP000182945"/>
    </source>
</evidence>
<feature type="transmembrane region" description="Helical" evidence="6">
    <location>
        <begin position="44"/>
        <end position="62"/>
    </location>
</feature>
<evidence type="ECO:0000256" key="1">
    <source>
        <dbReference type="ARBA" id="ARBA00004651"/>
    </source>
</evidence>
<feature type="transmembrane region" description="Helical" evidence="6">
    <location>
        <begin position="240"/>
        <end position="260"/>
    </location>
</feature>
<gene>
    <name evidence="8" type="ORF">BME96_08455</name>
</gene>
<keyword evidence="3 6" id="KW-0812">Transmembrane</keyword>
<feature type="transmembrane region" description="Helical" evidence="6">
    <location>
        <begin position="391"/>
        <end position="413"/>
    </location>
</feature>
<evidence type="ECO:0000256" key="5">
    <source>
        <dbReference type="ARBA" id="ARBA00023136"/>
    </source>
</evidence>
<dbReference type="Gene3D" id="3.60.15.10">
    <property type="entry name" value="Ribonuclease Z/Hydroxyacylglutathione hydrolase-like"/>
    <property type="match status" value="1"/>
</dbReference>
<dbReference type="AlphaFoldDB" id="A0AAC9NKS9"/>
<dbReference type="SMART" id="SM00849">
    <property type="entry name" value="Lactamase_B"/>
    <property type="match status" value="1"/>
</dbReference>
<evidence type="ECO:0000313" key="8">
    <source>
        <dbReference type="EMBL" id="APC48205.1"/>
    </source>
</evidence>
<dbReference type="PANTHER" id="PTHR30619">
    <property type="entry name" value="DNA INTERNALIZATION/COMPETENCE PROTEIN COMEC/REC2"/>
    <property type="match status" value="1"/>
</dbReference>
<dbReference type="InterPro" id="IPR004797">
    <property type="entry name" value="Competence_ComEC/Rec2"/>
</dbReference>
<name>A0AAC9NKS9_VIRHA</name>
<evidence type="ECO:0000256" key="2">
    <source>
        <dbReference type="ARBA" id="ARBA00022475"/>
    </source>
</evidence>
<evidence type="ECO:0000256" key="4">
    <source>
        <dbReference type="ARBA" id="ARBA00022989"/>
    </source>
</evidence>
<dbReference type="Pfam" id="PF03772">
    <property type="entry name" value="Competence"/>
    <property type="match status" value="1"/>
</dbReference>
<dbReference type="GeneID" id="71514422"/>
<dbReference type="Proteomes" id="UP000182945">
    <property type="component" value="Chromosome"/>
</dbReference>
<keyword evidence="5 6" id="KW-0472">Membrane</keyword>
<organism evidence="8 9">
    <name type="scientific">Virgibacillus halodenitrificans</name>
    <name type="common">Bacillus halodenitrificans</name>
    <dbReference type="NCBI Taxonomy" id="1482"/>
    <lineage>
        <taxon>Bacteria</taxon>
        <taxon>Bacillati</taxon>
        <taxon>Bacillota</taxon>
        <taxon>Bacilli</taxon>
        <taxon>Bacillales</taxon>
        <taxon>Bacillaceae</taxon>
        <taxon>Virgibacillus</taxon>
    </lineage>
</organism>
<evidence type="ECO:0000256" key="6">
    <source>
        <dbReference type="SAM" id="Phobius"/>
    </source>
</evidence>
<dbReference type="NCBIfam" id="TIGR00361">
    <property type="entry name" value="ComEC_Rec2"/>
    <property type="match status" value="1"/>
</dbReference>
<accession>A0AAC9NKS9</accession>
<feature type="transmembrane region" description="Helical" evidence="6">
    <location>
        <begin position="449"/>
        <end position="471"/>
    </location>
</feature>
<comment type="subcellular location">
    <subcellularLocation>
        <location evidence="1">Cell membrane</location>
        <topology evidence="1">Multi-pass membrane protein</topology>
    </subcellularLocation>
</comment>
<reference evidence="8 9" key="1">
    <citation type="submission" date="2016-11" db="EMBL/GenBank/DDBJ databases">
        <title>Complete genome sequencing of Virgibacillus halodenitrificans PDB-F2.</title>
        <authorList>
            <person name="Sun Z."/>
            <person name="Zhou Y."/>
            <person name="Li H."/>
        </authorList>
    </citation>
    <scope>NUCLEOTIDE SEQUENCE [LARGE SCALE GENOMIC DNA]</scope>
    <source>
        <strain evidence="8 9">PDB-F2</strain>
    </source>
</reference>
<protein>
    <submittedName>
        <fullName evidence="8">DNA internalization-related competence protein ComEC/Rec2</fullName>
    </submittedName>
</protein>
<dbReference type="InterPro" id="IPR052159">
    <property type="entry name" value="Competence_DNA_uptake"/>
</dbReference>
<proteinExistence type="predicted"/>
<dbReference type="KEGG" id="vhl:BME96_08455"/>
<evidence type="ECO:0000256" key="3">
    <source>
        <dbReference type="ARBA" id="ARBA00022692"/>
    </source>
</evidence>
<dbReference type="InterPro" id="IPR001279">
    <property type="entry name" value="Metallo-B-lactamas"/>
</dbReference>
<dbReference type="NCBIfam" id="TIGR00360">
    <property type="entry name" value="ComEC_N-term"/>
    <property type="match status" value="1"/>
</dbReference>
<feature type="transmembrane region" description="Helical" evidence="6">
    <location>
        <begin position="483"/>
        <end position="503"/>
    </location>
</feature>
<feature type="domain" description="Metallo-beta-lactamase" evidence="7">
    <location>
        <begin position="516"/>
        <end position="718"/>
    </location>
</feature>
<dbReference type="GO" id="GO:0030420">
    <property type="term" value="P:establishment of competence for transformation"/>
    <property type="evidence" value="ECO:0007669"/>
    <property type="project" value="InterPro"/>
</dbReference>
<sequence length="766" mass="86636">MKGYWYLIPVSVTLGVLTKSQMNYWLLGLFLIWILYLYHKQRLGIFPILISLIASLFFSWYIPSPTQLENTAPHLPDKKEHQMTGKIISPIDEKSHSIQFLLKDNSHDNTVQVVYFNGKHDTASTSGRIHSLKYGATCEIKGIMEVPDQPTNPGQFNYRQYLFGQGIHYQIIVNQLSDLKCSGSGYMHRFYKLRDMLTTYVVTNTSESTSAWLSAIVFGDDSFLPKDTIELFRRWSLSHLLAISGLHVGLVLALLYFILIRLLGLTKENAEWTILLFLPIYAVLAGGEPSVIRASAMGFVFIAINKLHMKWSVSDVLSFIFILLVLVDKYIIYHVGFQFSFLVTFGILLSQKWLLQDGFSLFQMLKLSFISQLIILPLYFTYFFTFQPLSILLNMIIVPYFSFFLIPSLFILFILSPIKLIAAILSSLINVLQEYMLAMITYIDNSFSTSLSLGPLPLSITVIYYVIFFLLMKNLHYKNLTKAFGYGILLVAVLVSGAIKPYVSNVGYITMLDIGQGDAFVVELPHRKGVVLIDAGASFSFDSGEPTEKVYTQVIKPYLLSRGINKIDAIFLSHEDTDHNGSLSFIIDEFKVGAIIVSQFYELGKQEIDSLNKLGVELLRLNENTAVTIGGESFTILGPKKDRASSNSNSLVIYGRLGGKGWLFTGDIGVEEEKNILQEFPGLEVDVLKVAHHGSNTSTDDQFIRKLQPEYALISAGKNNRYGHPTQEVIDRLEKYDTTILRTDQDGAVQFRFKKDKEGTFYRQSP</sequence>
<dbReference type="CDD" id="cd07731">
    <property type="entry name" value="ComA-like_MBL-fold"/>
    <property type="match status" value="1"/>
</dbReference>
<dbReference type="EMBL" id="CP017962">
    <property type="protein sequence ID" value="APC48205.1"/>
    <property type="molecule type" value="Genomic_DNA"/>
</dbReference>
<dbReference type="PANTHER" id="PTHR30619:SF1">
    <property type="entry name" value="RECOMBINATION PROTEIN 2"/>
    <property type="match status" value="1"/>
</dbReference>